<evidence type="ECO:0000256" key="5">
    <source>
        <dbReference type="ARBA" id="ARBA00022927"/>
    </source>
</evidence>
<evidence type="ECO:0000256" key="8">
    <source>
        <dbReference type="ARBA" id="ARBA00023136"/>
    </source>
</evidence>
<evidence type="ECO:0000313" key="13">
    <source>
        <dbReference type="Proteomes" id="UP000177088"/>
    </source>
</evidence>
<dbReference type="PROSITE" id="PS50198">
    <property type="entry name" value="PPIC_PPIASE_2"/>
    <property type="match status" value="2"/>
</dbReference>
<dbReference type="Gene3D" id="3.30.1360.200">
    <property type="match status" value="1"/>
</dbReference>
<keyword evidence="4 9" id="KW-0812">Transmembrane</keyword>
<evidence type="ECO:0000256" key="3">
    <source>
        <dbReference type="ARBA" id="ARBA00022475"/>
    </source>
</evidence>
<keyword evidence="5 9" id="KW-0653">Protein transport</keyword>
<sequence length="714" mass="77681">MAKRSIQSMLMLTVAGLGSLLIPKTPRGRVRQAVFAIFVMIFMAGNLSHPAYWDKGADWLNAKFSKTSALSKVKIPHFWQVPYRLGLDLQGGTHLVYIADVRDIPEKNRTDAMSGVRDVIERRVNAFGISEPLVQTNRSGGDWRVIVDLAGIKDVTQAIKQIGETPILEFKEQNNDPPRALTAEEEKQLADYNAQANKKAAEALKKAKAKGADFDAVAKEFSEDAATKEQGGDLGFVDKSGPQSALVNAVVEKKLNPGQVLGETVTANNALHVVKLEETKESGQEVQASHILICFEGAERCEQKRTKDQAKALAENLKGRATAANFADLAKANSDDKGSAASGGDLGWFGRGAMVGPFEDAAYALKDGEISDIVESPFGFHIIRKVAARPTYSYRLRDIAINTKTAADYLPTPDEWKNTQLSGKDLKRASLQFNPQTNEPQVGIDFNDNGKKLFAEITERNVQKPVAIFLDGQPISIPTVQEAILDGSAVISGKFTITEAKTLAQRLNAGALPVPIRLESQQTVGASLGKDSLDASLRAGMFGFLIVALFMLLYYRLPGLLAILALALYTGLNLSLFKLIPVTLTLSGIAGFILSVGMAVDANILIFERMKEELLRGRTLAAAIDEGFKRAWTSIRDSNFTTLISCAVLYYTSSSLIKGFAFTLAMGVLVSMFSAITVSRTLLRLAAGWGFLKNENNYLPGLWRKSDLPTEKKA</sequence>
<evidence type="ECO:0000256" key="1">
    <source>
        <dbReference type="ARBA" id="ARBA00004651"/>
    </source>
</evidence>
<keyword evidence="7 9" id="KW-0811">Translocation</keyword>
<dbReference type="GO" id="GO:0005886">
    <property type="term" value="C:plasma membrane"/>
    <property type="evidence" value="ECO:0007669"/>
    <property type="project" value="UniProtKB-SubCell"/>
</dbReference>
<evidence type="ECO:0000256" key="2">
    <source>
        <dbReference type="ARBA" id="ARBA00022448"/>
    </source>
</evidence>
<organism evidence="12 13">
    <name type="scientific">Candidatus Uhrbacteria bacterium RIFCSPHIGHO2_02_FULL_60_10</name>
    <dbReference type="NCBI Taxonomy" id="1802392"/>
    <lineage>
        <taxon>Bacteria</taxon>
        <taxon>Candidatus Uhriibacteriota</taxon>
    </lineage>
</organism>
<dbReference type="InterPro" id="IPR055344">
    <property type="entry name" value="SecD_SecF_C_bact"/>
</dbReference>
<keyword evidence="2 9" id="KW-0813">Transport</keyword>
<dbReference type="AlphaFoldDB" id="A0A1F7U4Q8"/>
<dbReference type="HAMAP" id="MF_01463_B">
    <property type="entry name" value="SecD_B"/>
    <property type="match status" value="1"/>
</dbReference>
<keyword evidence="6 9" id="KW-1133">Transmembrane helix</keyword>
<reference evidence="12 13" key="1">
    <citation type="journal article" date="2016" name="Nat. Commun.">
        <title>Thousands of microbial genomes shed light on interconnected biogeochemical processes in an aquifer system.</title>
        <authorList>
            <person name="Anantharaman K."/>
            <person name="Brown C.T."/>
            <person name="Hug L.A."/>
            <person name="Sharon I."/>
            <person name="Castelle C.J."/>
            <person name="Probst A.J."/>
            <person name="Thomas B.C."/>
            <person name="Singh A."/>
            <person name="Wilkins M.J."/>
            <person name="Karaoz U."/>
            <person name="Brodie E.L."/>
            <person name="Williams K.H."/>
            <person name="Hubbard S.S."/>
            <person name="Banfield J.F."/>
        </authorList>
    </citation>
    <scope>NUCLEOTIDE SEQUENCE [LARGE SCALE GENOMIC DNA]</scope>
</reference>
<evidence type="ECO:0000256" key="6">
    <source>
        <dbReference type="ARBA" id="ARBA00022989"/>
    </source>
</evidence>
<comment type="caution">
    <text evidence="12">The sequence shown here is derived from an EMBL/GenBank/DDBJ whole genome shotgun (WGS) entry which is preliminary data.</text>
</comment>
<feature type="domain" description="PpiC" evidence="11">
    <location>
        <begin position="283"/>
        <end position="387"/>
    </location>
</feature>
<keyword evidence="3 9" id="KW-1003">Cell membrane</keyword>
<feature type="transmembrane region" description="Helical" evidence="9">
    <location>
        <begin position="660"/>
        <end position="683"/>
    </location>
</feature>
<dbReference type="NCBIfam" id="TIGR01129">
    <property type="entry name" value="secD"/>
    <property type="match status" value="1"/>
</dbReference>
<dbReference type="FunFam" id="1.20.1640.10:FF:000004">
    <property type="entry name" value="Protein translocase subunit SecD"/>
    <property type="match status" value="1"/>
</dbReference>
<keyword evidence="10" id="KW-0697">Rotamase</keyword>
<dbReference type="EMBL" id="MGEA01000082">
    <property type="protein sequence ID" value="OGL72828.1"/>
    <property type="molecule type" value="Genomic_DNA"/>
</dbReference>
<dbReference type="InterPro" id="IPR023058">
    <property type="entry name" value="PPIase_PpiC_CS"/>
</dbReference>
<evidence type="ECO:0000256" key="7">
    <source>
        <dbReference type="ARBA" id="ARBA00023010"/>
    </source>
</evidence>
<comment type="function">
    <text evidence="9">Part of the Sec protein translocase complex. Interacts with the SecYEG preprotein conducting channel. SecDF uses the proton motive force (PMF) to complete protein translocation after the ATP-dependent function of SecA.</text>
</comment>
<dbReference type="InterPro" id="IPR048631">
    <property type="entry name" value="SecD_1st"/>
</dbReference>
<dbReference type="GO" id="GO:0065002">
    <property type="term" value="P:intracellular protein transmembrane transport"/>
    <property type="evidence" value="ECO:0007669"/>
    <property type="project" value="UniProtKB-UniRule"/>
</dbReference>
<keyword evidence="8 9" id="KW-0472">Membrane</keyword>
<dbReference type="PANTHER" id="PTHR30081:SF1">
    <property type="entry name" value="PROTEIN TRANSLOCASE SUBUNIT SECD"/>
    <property type="match status" value="1"/>
</dbReference>
<accession>A0A1F7U4Q8</accession>
<dbReference type="InterPro" id="IPR001036">
    <property type="entry name" value="Acrflvin-R"/>
</dbReference>
<feature type="transmembrane region" description="Helical" evidence="9">
    <location>
        <begin position="586"/>
        <end position="607"/>
    </location>
</feature>
<dbReference type="NCBIfam" id="TIGR00916">
    <property type="entry name" value="2A0604s01"/>
    <property type="match status" value="1"/>
</dbReference>
<evidence type="ECO:0000256" key="9">
    <source>
        <dbReference type="HAMAP-Rule" id="MF_01463"/>
    </source>
</evidence>
<comment type="subunit">
    <text evidence="9">Forms a complex with SecF. Part of the essential Sec protein translocation apparatus which comprises SecA, SecYEG and auxiliary proteins SecDF. Other proteins may also be involved.</text>
</comment>
<dbReference type="Proteomes" id="UP000177088">
    <property type="component" value="Unassembled WGS sequence"/>
</dbReference>
<dbReference type="PANTHER" id="PTHR30081">
    <property type="entry name" value="PROTEIN-EXPORT MEMBRANE PROTEIN SEC"/>
    <property type="match status" value="1"/>
</dbReference>
<evidence type="ECO:0000256" key="4">
    <source>
        <dbReference type="ARBA" id="ARBA00022692"/>
    </source>
</evidence>
<dbReference type="InterPro" id="IPR022813">
    <property type="entry name" value="SecD/SecF_arch_bac"/>
</dbReference>
<comment type="subcellular location">
    <subcellularLocation>
        <location evidence="1 9">Cell membrane</location>
        <topology evidence="1 9">Multi-pass membrane protein</topology>
    </subcellularLocation>
</comment>
<dbReference type="GO" id="GO:0015450">
    <property type="term" value="F:protein-transporting ATPase activity"/>
    <property type="evidence" value="ECO:0007669"/>
    <property type="project" value="InterPro"/>
</dbReference>
<dbReference type="InterPro" id="IPR054384">
    <property type="entry name" value="SecDF_P1_head"/>
</dbReference>
<dbReference type="Pfam" id="PF21760">
    <property type="entry name" value="SecD_1st"/>
    <property type="match status" value="1"/>
</dbReference>
<evidence type="ECO:0000313" key="12">
    <source>
        <dbReference type="EMBL" id="OGL72828.1"/>
    </source>
</evidence>
<feature type="domain" description="PpiC" evidence="11">
    <location>
        <begin position="181"/>
        <end position="278"/>
    </location>
</feature>
<protein>
    <recommendedName>
        <fullName evidence="9">Protein translocase subunit SecD</fullName>
    </recommendedName>
</protein>
<dbReference type="SUPFAM" id="SSF54534">
    <property type="entry name" value="FKBP-like"/>
    <property type="match status" value="2"/>
</dbReference>
<dbReference type="Pfam" id="PF03176">
    <property type="entry name" value="MMPL"/>
    <property type="match status" value="1"/>
</dbReference>
<comment type="similarity">
    <text evidence="9">Belongs to the SecD/SecF family. SecD subfamily.</text>
</comment>
<comment type="caution">
    <text evidence="9">Lacks conserved residue(s) required for the propagation of feature annotation.</text>
</comment>
<dbReference type="PROSITE" id="PS01096">
    <property type="entry name" value="PPIC_PPIASE_1"/>
    <property type="match status" value="1"/>
</dbReference>
<dbReference type="GO" id="GO:0003755">
    <property type="term" value="F:peptidyl-prolyl cis-trans isomerase activity"/>
    <property type="evidence" value="ECO:0007669"/>
    <property type="project" value="UniProtKB-KW"/>
</dbReference>
<gene>
    <name evidence="9" type="primary">secD</name>
    <name evidence="12" type="ORF">A3C96_02195</name>
</gene>
<dbReference type="Gene3D" id="3.10.50.40">
    <property type="match status" value="2"/>
</dbReference>
<proteinExistence type="inferred from homology"/>
<dbReference type="Pfam" id="PF13616">
    <property type="entry name" value="Rotamase_3"/>
    <property type="match status" value="1"/>
</dbReference>
<dbReference type="GO" id="GO:0043952">
    <property type="term" value="P:protein transport by the Sec complex"/>
    <property type="evidence" value="ECO:0007669"/>
    <property type="project" value="UniProtKB-UniRule"/>
</dbReference>
<dbReference type="InterPro" id="IPR000297">
    <property type="entry name" value="PPIase_PpiC"/>
</dbReference>
<dbReference type="Gene3D" id="3.30.70.3400">
    <property type="match status" value="1"/>
</dbReference>
<dbReference type="Gene3D" id="1.20.1640.10">
    <property type="entry name" value="Multidrug efflux transporter AcrB transmembrane domain"/>
    <property type="match status" value="1"/>
</dbReference>
<dbReference type="SUPFAM" id="SSF82866">
    <property type="entry name" value="Multidrug efflux transporter AcrB transmembrane domain"/>
    <property type="match status" value="1"/>
</dbReference>
<evidence type="ECO:0000256" key="10">
    <source>
        <dbReference type="PROSITE-ProRule" id="PRU00278"/>
    </source>
</evidence>
<dbReference type="Pfam" id="PF22599">
    <property type="entry name" value="SecDF_P1_head"/>
    <property type="match status" value="1"/>
</dbReference>
<dbReference type="InterPro" id="IPR046357">
    <property type="entry name" value="PPIase_dom_sf"/>
</dbReference>
<evidence type="ECO:0000259" key="11">
    <source>
        <dbReference type="PROSITE" id="PS50198"/>
    </source>
</evidence>
<keyword evidence="10" id="KW-0413">Isomerase</keyword>
<name>A0A1F7U4Q8_9BACT</name>
<feature type="transmembrane region" description="Helical" evidence="9">
    <location>
        <begin position="34"/>
        <end position="53"/>
    </location>
</feature>
<dbReference type="PRINTS" id="PR00702">
    <property type="entry name" value="ACRIFLAVINRP"/>
</dbReference>
<dbReference type="GO" id="GO:0006605">
    <property type="term" value="P:protein targeting"/>
    <property type="evidence" value="ECO:0007669"/>
    <property type="project" value="UniProtKB-UniRule"/>
</dbReference>
<dbReference type="InterPro" id="IPR005791">
    <property type="entry name" value="SecD"/>
</dbReference>
<dbReference type="InterPro" id="IPR004869">
    <property type="entry name" value="MMPL_dom"/>
</dbReference>